<name>A0ABW7KF38_9NOCA</name>
<feature type="transmembrane region" description="Helical" evidence="6">
    <location>
        <begin position="17"/>
        <end position="41"/>
    </location>
</feature>
<dbReference type="CDD" id="cd12797">
    <property type="entry name" value="M23_peptidase"/>
    <property type="match status" value="1"/>
</dbReference>
<organism evidence="9 11">
    <name type="scientific">Antrihabitans spumae</name>
    <dbReference type="NCBI Taxonomy" id="3373370"/>
    <lineage>
        <taxon>Bacteria</taxon>
        <taxon>Bacillati</taxon>
        <taxon>Actinomycetota</taxon>
        <taxon>Actinomycetes</taxon>
        <taxon>Mycobacteriales</taxon>
        <taxon>Nocardiaceae</taxon>
        <taxon>Antrihabitans</taxon>
    </lineage>
</organism>
<evidence type="ECO:0000256" key="1">
    <source>
        <dbReference type="ARBA" id="ARBA00007074"/>
    </source>
</evidence>
<dbReference type="InterPro" id="IPR011055">
    <property type="entry name" value="Dup_hybrid_motif"/>
</dbReference>
<dbReference type="SUPFAM" id="SSF51261">
    <property type="entry name" value="Duplicated hybrid motif"/>
    <property type="match status" value="1"/>
</dbReference>
<dbReference type="Gene3D" id="2.70.70.10">
    <property type="entry name" value="Glucose Permease (Domain IIA)"/>
    <property type="match status" value="1"/>
</dbReference>
<evidence type="ECO:0000313" key="8">
    <source>
        <dbReference type="EMBL" id="MFH5207887.1"/>
    </source>
</evidence>
<gene>
    <name evidence="8" type="ORF">ACHIPZ_06615</name>
    <name evidence="9" type="ORF">ACHIRB_30355</name>
</gene>
<dbReference type="InterPro" id="IPR050570">
    <property type="entry name" value="Cell_wall_metabolism_enzyme"/>
</dbReference>
<dbReference type="Proteomes" id="UP001609175">
    <property type="component" value="Unassembled WGS sequence"/>
</dbReference>
<feature type="domain" description="NlpC/P60" evidence="7">
    <location>
        <begin position="410"/>
        <end position="534"/>
    </location>
</feature>
<proteinExistence type="inferred from homology"/>
<evidence type="ECO:0000313" key="10">
    <source>
        <dbReference type="Proteomes" id="UP001609175"/>
    </source>
</evidence>
<evidence type="ECO:0000313" key="9">
    <source>
        <dbReference type="EMBL" id="MFH5232838.1"/>
    </source>
</evidence>
<dbReference type="InterPro" id="IPR016047">
    <property type="entry name" value="M23ase_b-sheet_dom"/>
</dbReference>
<keyword evidence="2" id="KW-0645">Protease</keyword>
<dbReference type="InterPro" id="IPR000064">
    <property type="entry name" value="NLP_P60_dom"/>
</dbReference>
<dbReference type="Pfam" id="PF13406">
    <property type="entry name" value="SLT_2"/>
    <property type="match status" value="1"/>
</dbReference>
<keyword evidence="3" id="KW-0378">Hydrolase</keyword>
<dbReference type="Pfam" id="PF00877">
    <property type="entry name" value="NLPC_P60"/>
    <property type="match status" value="1"/>
</dbReference>
<sequence length="534" mass="54290">MSTPTTAGSADTGSKKWWWALLAGLPVAAMLLMMVPLLVLFSGTSNSGCTPTGETSNGDTSVPVTDGRSYPLKEGTYTLTSGYGMRWGEMHRGVDFAGPIGTPIYAAMDGVVVEAGPATGFGLWIVIDSNDGGPISTVYGHMFVLSAKQGQKVKAGDKIAEVGNNGQSTGPHLHFEVWPGGRLQGGQSQDPQTWLARAQRIAGPPGPSAADAEVGLVGVDNAGADCGFGSAGGELAAGTVPPEFEPWIRKAGAICPGIKPSLLAAQLDAENKFRHGPNAPVSSTGAGGPAQFMPATWATWGKDYDGNGRIDINSIGDAVMAQGHFMCALNEEVNRGIADGSLKGDPTALTVAAYNAGSGALVRNPGNGDSMPSGGDYSTQTRPYVAKILAAQAKYASTMTQGSFVPTPGSPAGPQVAAAARKQIGVPYVWGGGDVTGPTKGGLDCSGLTSYAVFAGSAGRVTLPRTSEAQWGVGQEIPIDAAQPGDLLFGEFGSAGPGHVAVALGGGRMIHAPEPGQTVTEAAVQPGMKARRVA</sequence>
<dbReference type="CDD" id="cd13399">
    <property type="entry name" value="Slt35-like"/>
    <property type="match status" value="1"/>
</dbReference>
<dbReference type="InterPro" id="IPR023346">
    <property type="entry name" value="Lysozyme-like_dom_sf"/>
</dbReference>
<dbReference type="EMBL" id="JBIMSO010000031">
    <property type="protein sequence ID" value="MFH5207887.1"/>
    <property type="molecule type" value="Genomic_DNA"/>
</dbReference>
<keyword evidence="6" id="KW-0472">Membrane</keyword>
<dbReference type="InterPro" id="IPR031304">
    <property type="entry name" value="SLT_2"/>
</dbReference>
<comment type="similarity">
    <text evidence="1">Belongs to the peptidase C40 family.</text>
</comment>
<evidence type="ECO:0000256" key="5">
    <source>
        <dbReference type="SAM" id="MobiDB-lite"/>
    </source>
</evidence>
<dbReference type="RefSeq" id="WP_395113326.1">
    <property type="nucleotide sequence ID" value="NZ_JBIMSN010000163.1"/>
</dbReference>
<evidence type="ECO:0000256" key="4">
    <source>
        <dbReference type="ARBA" id="ARBA00022807"/>
    </source>
</evidence>
<keyword evidence="4" id="KW-0788">Thiol protease</keyword>
<dbReference type="PANTHER" id="PTHR21666">
    <property type="entry name" value="PEPTIDASE-RELATED"/>
    <property type="match status" value="1"/>
</dbReference>
<dbReference type="Pfam" id="PF01551">
    <property type="entry name" value="Peptidase_M23"/>
    <property type="match status" value="1"/>
</dbReference>
<dbReference type="SUPFAM" id="SSF54001">
    <property type="entry name" value="Cysteine proteinases"/>
    <property type="match status" value="1"/>
</dbReference>
<dbReference type="PROSITE" id="PS51935">
    <property type="entry name" value="NLPC_P60"/>
    <property type="match status" value="1"/>
</dbReference>
<accession>A0ABW7KF38</accession>
<comment type="caution">
    <text evidence="9">The sequence shown here is derived from an EMBL/GenBank/DDBJ whole genome shotgun (WGS) entry which is preliminary data.</text>
</comment>
<feature type="compositionally biased region" description="Polar residues" evidence="5">
    <location>
        <begin position="48"/>
        <end position="63"/>
    </location>
</feature>
<dbReference type="Proteomes" id="UP001609219">
    <property type="component" value="Unassembled WGS sequence"/>
</dbReference>
<dbReference type="SUPFAM" id="SSF53955">
    <property type="entry name" value="Lysozyme-like"/>
    <property type="match status" value="1"/>
</dbReference>
<evidence type="ECO:0000256" key="6">
    <source>
        <dbReference type="SAM" id="Phobius"/>
    </source>
</evidence>
<dbReference type="EMBL" id="JBIMSN010000163">
    <property type="protein sequence ID" value="MFH5232838.1"/>
    <property type="molecule type" value="Genomic_DNA"/>
</dbReference>
<evidence type="ECO:0000256" key="3">
    <source>
        <dbReference type="ARBA" id="ARBA00022801"/>
    </source>
</evidence>
<dbReference type="PANTHER" id="PTHR21666:SF270">
    <property type="entry name" value="MUREIN HYDROLASE ACTIVATOR ENVC"/>
    <property type="match status" value="1"/>
</dbReference>
<keyword evidence="11" id="KW-1185">Reference proteome</keyword>
<evidence type="ECO:0000313" key="11">
    <source>
        <dbReference type="Proteomes" id="UP001609219"/>
    </source>
</evidence>
<feature type="region of interest" description="Disordered" evidence="5">
    <location>
        <begin position="48"/>
        <end position="67"/>
    </location>
</feature>
<dbReference type="InterPro" id="IPR038765">
    <property type="entry name" value="Papain-like_cys_pep_sf"/>
</dbReference>
<reference evidence="10 11" key="1">
    <citation type="submission" date="2024-10" db="EMBL/GenBank/DDBJ databases">
        <authorList>
            <person name="Riesco R."/>
        </authorList>
    </citation>
    <scope>NUCLEOTIDE SEQUENCE [LARGE SCALE GENOMIC DNA]</scope>
    <source>
        <strain evidence="8 10">NCIMB 15449</strain>
        <strain evidence="9 11">NCIMB 15450</strain>
    </source>
</reference>
<keyword evidence="6" id="KW-0812">Transmembrane</keyword>
<dbReference type="Gene3D" id="1.10.530.10">
    <property type="match status" value="1"/>
</dbReference>
<dbReference type="Gene3D" id="3.90.1720.10">
    <property type="entry name" value="endopeptidase domain like (from Nostoc punctiforme)"/>
    <property type="match status" value="1"/>
</dbReference>
<keyword evidence="6" id="KW-1133">Transmembrane helix</keyword>
<evidence type="ECO:0000256" key="2">
    <source>
        <dbReference type="ARBA" id="ARBA00022670"/>
    </source>
</evidence>
<protein>
    <submittedName>
        <fullName evidence="9">Peptidoglycan DD-metalloendopeptidase family protein</fullName>
    </submittedName>
</protein>
<evidence type="ECO:0000259" key="7">
    <source>
        <dbReference type="PROSITE" id="PS51935"/>
    </source>
</evidence>